<protein>
    <submittedName>
        <fullName evidence="1">Uncharacterized protein</fullName>
    </submittedName>
</protein>
<evidence type="ECO:0000313" key="2">
    <source>
        <dbReference type="Proteomes" id="UP001162483"/>
    </source>
</evidence>
<comment type="caution">
    <text evidence="1">The sequence shown here is derived from an EMBL/GenBank/DDBJ whole genome shotgun (WGS) entry which is preliminary data.</text>
</comment>
<dbReference type="Proteomes" id="UP001162483">
    <property type="component" value="Unassembled WGS sequence"/>
</dbReference>
<organism evidence="1 2">
    <name type="scientific">Staurois parvus</name>
    <dbReference type="NCBI Taxonomy" id="386267"/>
    <lineage>
        <taxon>Eukaryota</taxon>
        <taxon>Metazoa</taxon>
        <taxon>Chordata</taxon>
        <taxon>Craniata</taxon>
        <taxon>Vertebrata</taxon>
        <taxon>Euteleostomi</taxon>
        <taxon>Amphibia</taxon>
        <taxon>Batrachia</taxon>
        <taxon>Anura</taxon>
        <taxon>Neobatrachia</taxon>
        <taxon>Ranoidea</taxon>
        <taxon>Ranidae</taxon>
        <taxon>Staurois</taxon>
    </lineage>
</organism>
<sequence length="46" mass="5477">MDTDRWQCWGYTDPQGTLIIRALMISVSVTAREDRNADNWHFLVYM</sequence>
<name>A0ABN9FIH7_9NEOB</name>
<gene>
    <name evidence="1" type="ORF">SPARVUS_LOCUS12130812</name>
</gene>
<dbReference type="EMBL" id="CATNWA010016968">
    <property type="protein sequence ID" value="CAI9596832.1"/>
    <property type="molecule type" value="Genomic_DNA"/>
</dbReference>
<evidence type="ECO:0000313" key="1">
    <source>
        <dbReference type="EMBL" id="CAI9596832.1"/>
    </source>
</evidence>
<proteinExistence type="predicted"/>
<keyword evidence="2" id="KW-1185">Reference proteome</keyword>
<reference evidence="1" key="1">
    <citation type="submission" date="2023-05" db="EMBL/GenBank/DDBJ databases">
        <authorList>
            <person name="Stuckert A."/>
        </authorList>
    </citation>
    <scope>NUCLEOTIDE SEQUENCE</scope>
</reference>
<accession>A0ABN9FIH7</accession>